<dbReference type="GO" id="GO:0035091">
    <property type="term" value="F:phosphatidylinositol binding"/>
    <property type="evidence" value="ECO:0007669"/>
    <property type="project" value="InterPro"/>
</dbReference>
<dbReference type="VEuPathDB" id="CryptoDB:Cvel_8967"/>
<dbReference type="PROSITE" id="PS50179">
    <property type="entry name" value="VHS"/>
    <property type="match status" value="1"/>
</dbReference>
<name>A0A0G4HVZ7_9ALVE</name>
<dbReference type="EMBL" id="CDMZ01004103">
    <property type="protein sequence ID" value="CEM48660.1"/>
    <property type="molecule type" value="Genomic_DNA"/>
</dbReference>
<sequence>MANTRISETIIIAVSSDVSLSAETNNLAHELQACMGTATGPKNAVQGCMDVIQDKSQTVTAKINAIKILDYFIALIENQKVIINAVASAFTDRHLKTFVQLGRKSKDKSAKRKIDCLPSSASREDQDRFLAGILEFIAKWGDAFKDRTGSLKNLSKERDKLKAEGVQFPSSREFINLPEATEAPMPPKSGGRVPFRCARVQGTFSEEGGVDL</sequence>
<organism evidence="3">
    <name type="scientific">Chromera velia CCMP2878</name>
    <dbReference type="NCBI Taxonomy" id="1169474"/>
    <lineage>
        <taxon>Eukaryota</taxon>
        <taxon>Sar</taxon>
        <taxon>Alveolata</taxon>
        <taxon>Colpodellida</taxon>
        <taxon>Chromeraceae</taxon>
        <taxon>Chromera</taxon>
    </lineage>
</organism>
<evidence type="ECO:0000313" key="3">
    <source>
        <dbReference type="EMBL" id="CEM48660.1"/>
    </source>
</evidence>
<protein>
    <recommendedName>
        <fullName evidence="2">VHS domain-containing protein</fullName>
    </recommendedName>
</protein>
<evidence type="ECO:0000259" key="2">
    <source>
        <dbReference type="PROSITE" id="PS50179"/>
    </source>
</evidence>
<accession>A0A0G4HVZ7</accession>
<dbReference type="Gene3D" id="1.25.40.90">
    <property type="match status" value="1"/>
</dbReference>
<feature type="domain" description="VHS" evidence="2">
    <location>
        <begin position="8"/>
        <end position="169"/>
    </location>
</feature>
<evidence type="ECO:0000256" key="1">
    <source>
        <dbReference type="SAM" id="MobiDB-lite"/>
    </source>
</evidence>
<gene>
    <name evidence="3" type="ORF">Cvel_8967</name>
</gene>
<dbReference type="AlphaFoldDB" id="A0A0G4HVZ7"/>
<feature type="region of interest" description="Disordered" evidence="1">
    <location>
        <begin position="175"/>
        <end position="194"/>
    </location>
</feature>
<dbReference type="InterPro" id="IPR002014">
    <property type="entry name" value="VHS_dom"/>
</dbReference>
<dbReference type="InterPro" id="IPR008942">
    <property type="entry name" value="ENTH_VHS"/>
</dbReference>
<dbReference type="GO" id="GO:0043130">
    <property type="term" value="F:ubiquitin binding"/>
    <property type="evidence" value="ECO:0007669"/>
    <property type="project" value="InterPro"/>
</dbReference>
<proteinExistence type="predicted"/>
<reference evidence="3" key="1">
    <citation type="submission" date="2014-11" db="EMBL/GenBank/DDBJ databases">
        <authorList>
            <person name="Otto D Thomas"/>
            <person name="Naeem Raeece"/>
        </authorList>
    </citation>
    <scope>NUCLEOTIDE SEQUENCE</scope>
</reference>